<name>A0ABW3RVB2_9BACL</name>
<feature type="signal peptide" evidence="2">
    <location>
        <begin position="1"/>
        <end position="25"/>
    </location>
</feature>
<accession>A0ABW3RVB2</accession>
<evidence type="ECO:0000313" key="4">
    <source>
        <dbReference type="EMBL" id="MFD1176222.1"/>
    </source>
</evidence>
<dbReference type="InterPro" id="IPR035986">
    <property type="entry name" value="PKD_dom_sf"/>
</dbReference>
<feature type="compositionally biased region" description="Polar residues" evidence="1">
    <location>
        <begin position="40"/>
        <end position="76"/>
    </location>
</feature>
<dbReference type="InterPro" id="IPR012854">
    <property type="entry name" value="Cu_amine_oxidase-like_N"/>
</dbReference>
<dbReference type="EMBL" id="JBHTLM010000004">
    <property type="protein sequence ID" value="MFD1176222.1"/>
    <property type="molecule type" value="Genomic_DNA"/>
</dbReference>
<evidence type="ECO:0000313" key="5">
    <source>
        <dbReference type="Proteomes" id="UP001597262"/>
    </source>
</evidence>
<organism evidence="4 5">
    <name type="scientific">Paenibacillus puldeungensis</name>
    <dbReference type="NCBI Taxonomy" id="696536"/>
    <lineage>
        <taxon>Bacteria</taxon>
        <taxon>Bacillati</taxon>
        <taxon>Bacillota</taxon>
        <taxon>Bacilli</taxon>
        <taxon>Bacillales</taxon>
        <taxon>Paenibacillaceae</taxon>
        <taxon>Paenibacillus</taxon>
    </lineage>
</organism>
<dbReference type="Gene3D" id="3.30.457.10">
    <property type="entry name" value="Copper amine oxidase-like, N-terminal domain"/>
    <property type="match status" value="1"/>
</dbReference>
<keyword evidence="5" id="KW-1185">Reference proteome</keyword>
<dbReference type="RefSeq" id="WP_379318363.1">
    <property type="nucleotide sequence ID" value="NZ_JBHTLM010000004.1"/>
</dbReference>
<gene>
    <name evidence="4" type="ORF">ACFQ3W_07915</name>
</gene>
<evidence type="ECO:0000256" key="1">
    <source>
        <dbReference type="SAM" id="MobiDB-lite"/>
    </source>
</evidence>
<dbReference type="InterPro" id="IPR036582">
    <property type="entry name" value="Mao_N_sf"/>
</dbReference>
<keyword evidence="2" id="KW-0732">Signal</keyword>
<reference evidence="5" key="1">
    <citation type="journal article" date="2019" name="Int. J. Syst. Evol. Microbiol.">
        <title>The Global Catalogue of Microorganisms (GCM) 10K type strain sequencing project: providing services to taxonomists for standard genome sequencing and annotation.</title>
        <authorList>
            <consortium name="The Broad Institute Genomics Platform"/>
            <consortium name="The Broad Institute Genome Sequencing Center for Infectious Disease"/>
            <person name="Wu L."/>
            <person name="Ma J."/>
        </authorList>
    </citation>
    <scope>NUCLEOTIDE SEQUENCE [LARGE SCALE GENOMIC DNA]</scope>
    <source>
        <strain evidence="5">CCUG 59189</strain>
    </source>
</reference>
<evidence type="ECO:0000259" key="3">
    <source>
        <dbReference type="Pfam" id="PF07833"/>
    </source>
</evidence>
<evidence type="ECO:0000256" key="2">
    <source>
        <dbReference type="SAM" id="SignalP"/>
    </source>
</evidence>
<comment type="caution">
    <text evidence="4">The sequence shown here is derived from an EMBL/GenBank/DDBJ whole genome shotgun (WGS) entry which is preliminary data.</text>
</comment>
<proteinExistence type="predicted"/>
<feature type="region of interest" description="Disordered" evidence="1">
    <location>
        <begin position="40"/>
        <end position="150"/>
    </location>
</feature>
<feature type="domain" description="Copper amine oxidase-like N-terminal" evidence="3">
    <location>
        <begin position="167"/>
        <end position="271"/>
    </location>
</feature>
<dbReference type="Gene3D" id="2.60.40.10">
    <property type="entry name" value="Immunoglobulins"/>
    <property type="match status" value="1"/>
</dbReference>
<dbReference type="Proteomes" id="UP001597262">
    <property type="component" value="Unassembled WGS sequence"/>
</dbReference>
<dbReference type="SUPFAM" id="SSF49299">
    <property type="entry name" value="PKD domain"/>
    <property type="match status" value="2"/>
</dbReference>
<dbReference type="Pfam" id="PF07833">
    <property type="entry name" value="Cu_amine_oxidN1"/>
    <property type="match status" value="1"/>
</dbReference>
<feature type="compositionally biased region" description="Polar residues" evidence="1">
    <location>
        <begin position="137"/>
        <end position="150"/>
    </location>
</feature>
<dbReference type="SUPFAM" id="SSF55383">
    <property type="entry name" value="Copper amine oxidase, domain N"/>
    <property type="match status" value="1"/>
</dbReference>
<dbReference type="InterPro" id="IPR013783">
    <property type="entry name" value="Ig-like_fold"/>
</dbReference>
<protein>
    <submittedName>
        <fullName evidence="4">Stalk domain-containing protein</fullName>
    </submittedName>
</protein>
<sequence length="775" mass="84262">MKFKRLLVTTVIAASQVALVIPANAAELVQNQPIAAAVSEQTTVPTSPSVSQNVNDGKNLVQPSGQTSGTSGTAVPQGTEIKPSDNQQSTNSGANTNSGTNTNPTTTDGTNTGTNSGTDTGSSTDTGNNGSAVPATQPATPSTDQSVEGSDSGQLILMMNSKKMYQNGKEYLAGYPMEVKNGVSYISIRAIVERAGFKFSYDSKTKETIIKRAADELRFKVNTNSYKVNGVTKAMKGKSYNVKGNFMVPLTAITNALSITYKVDSVGKRVIVNLSTLPVASFTISNKEIIAGETQVQYVTSSTSPIGLPIVNEEWTGRQDMFDTPGTYPVTYRVQDSSGQWSEPYTLNVTVNKPHTPPVADFKTDKDTYKMGELITYTDLSTDEVGIKDRVWENKQLAFFTPGTMTIRLNVVNVFGLSTTVEKTITITNETLYTQDEFNKIFVPAGEKYTFDGSQVPTWDKVRYSFVSEPVTLIRSNSPETVYSEGVLYRENAIGNTRFMIHHANSTGKSVKMYVIATNDNSETARLTQSSLGFGGPSTYAAAAGKASVSRYYESLQLGNKYKDMWIAPGESKIILNDLSASSMKQGDVISLLADLYSDHTLQYSVIMLGSEKDPFNSLPYLTALEPDIHNRGTYMEANRNIEFNDLIGEKPTRLLIGDNSIDPYLIGSDALKNGEYRLNAGNFGVLYRIKLYRVAPNTLITFNGRGGYYAGSIMVNGDIVQIPNSGGLNTPSENVVLFRSGDREQTVEFLFTAAPGSNLSVNLLFQQIPPKKNQ</sequence>
<feature type="chain" id="PRO_5046007953" evidence="2">
    <location>
        <begin position="26"/>
        <end position="775"/>
    </location>
</feature>
<feature type="compositionally biased region" description="Low complexity" evidence="1">
    <location>
        <begin position="89"/>
        <end position="131"/>
    </location>
</feature>